<evidence type="ECO:0000313" key="1">
    <source>
        <dbReference type="EMBL" id="ADK86370.1"/>
    </source>
</evidence>
<dbReference type="AlphaFoldDB" id="E1QLD5"/>
<name>E1QLD5_DESB2</name>
<dbReference type="EMBL" id="CP002085">
    <property type="protein sequence ID" value="ADK86370.1"/>
    <property type="molecule type" value="Genomic_DNA"/>
</dbReference>
<dbReference type="Proteomes" id="UP000009047">
    <property type="component" value="Chromosome"/>
</dbReference>
<dbReference type="OrthoDB" id="5524072at2"/>
<proteinExistence type="predicted"/>
<protein>
    <submittedName>
        <fullName evidence="1">Uncharacterized protein</fullName>
    </submittedName>
</protein>
<gene>
    <name evidence="1" type="ordered locus">Deba_3017</name>
</gene>
<accession>E1QLD5</accession>
<sequence>MKKQASVEAVNFEPELFCLRCDQMEWDEEARRCENFDGPRCPLFIRGLLAGIEVRCVVV</sequence>
<evidence type="ECO:0000313" key="2">
    <source>
        <dbReference type="Proteomes" id="UP000009047"/>
    </source>
</evidence>
<organism evidence="1 2">
    <name type="scientific">Desulfarculus baarsii (strain ATCC 33931 / DSM 2075 / LMG 7858 / VKM B-1802 / 2st14)</name>
    <dbReference type="NCBI Taxonomy" id="644282"/>
    <lineage>
        <taxon>Bacteria</taxon>
        <taxon>Pseudomonadati</taxon>
        <taxon>Thermodesulfobacteriota</taxon>
        <taxon>Desulfarculia</taxon>
        <taxon>Desulfarculales</taxon>
        <taxon>Desulfarculaceae</taxon>
        <taxon>Desulfarculus</taxon>
    </lineage>
</organism>
<reference evidence="1 2" key="1">
    <citation type="journal article" date="2010" name="Stand. Genomic Sci.">
        <title>Complete genome sequence of Desulfarculus baarsii type strain (2st14).</title>
        <authorList>
            <person name="Sun H."/>
            <person name="Spring S."/>
            <person name="Lapidus A."/>
            <person name="Davenport K."/>
            <person name="Del Rio T.G."/>
            <person name="Tice H."/>
            <person name="Nolan M."/>
            <person name="Copeland A."/>
            <person name="Cheng J.F."/>
            <person name="Lucas S."/>
            <person name="Tapia R."/>
            <person name="Goodwin L."/>
            <person name="Pitluck S."/>
            <person name="Ivanova N."/>
            <person name="Pagani I."/>
            <person name="Mavromatis K."/>
            <person name="Ovchinnikova G."/>
            <person name="Pati A."/>
            <person name="Chen A."/>
            <person name="Palaniappan K."/>
            <person name="Hauser L."/>
            <person name="Chang Y.J."/>
            <person name="Jeffries C.D."/>
            <person name="Detter J.C."/>
            <person name="Han C."/>
            <person name="Rohde M."/>
            <person name="Brambilla E."/>
            <person name="Goker M."/>
            <person name="Woyke T."/>
            <person name="Bristow J."/>
            <person name="Eisen J.A."/>
            <person name="Markowitz V."/>
            <person name="Hugenholtz P."/>
            <person name="Kyrpides N.C."/>
            <person name="Klenk H.P."/>
            <person name="Land M."/>
        </authorList>
    </citation>
    <scope>NUCLEOTIDE SEQUENCE [LARGE SCALE GENOMIC DNA]</scope>
    <source>
        <strain evidence="2">ATCC 33931 / DSM 2075 / LMG 7858 / VKM B-1802 / 2st14</strain>
    </source>
</reference>
<keyword evidence="2" id="KW-1185">Reference proteome</keyword>
<dbReference type="HOGENOM" id="CLU_2952857_0_0_7"/>
<dbReference type="KEGG" id="dbr:Deba_3017"/>
<dbReference type="RefSeq" id="WP_013259807.1">
    <property type="nucleotide sequence ID" value="NC_014365.1"/>
</dbReference>